<dbReference type="GO" id="GO:0006606">
    <property type="term" value="P:protein import into nucleus"/>
    <property type="evidence" value="ECO:0007669"/>
    <property type="project" value="TreeGrafter"/>
</dbReference>
<evidence type="ECO:0000256" key="1">
    <source>
        <dbReference type="SAM" id="MobiDB-lite"/>
    </source>
</evidence>
<dbReference type="InterPro" id="IPR044840">
    <property type="entry name" value="Nup188"/>
</dbReference>
<dbReference type="GO" id="GO:0044611">
    <property type="term" value="C:nuclear pore inner ring"/>
    <property type="evidence" value="ECO:0007669"/>
    <property type="project" value="TreeGrafter"/>
</dbReference>
<dbReference type="PANTHER" id="PTHR31431">
    <property type="entry name" value="NUCLEOPORIN NUP188 HOMOLOG"/>
    <property type="match status" value="1"/>
</dbReference>
<name>A0AAU9SNT9_THLAR</name>
<evidence type="ECO:0000313" key="3">
    <source>
        <dbReference type="Proteomes" id="UP000836841"/>
    </source>
</evidence>
<dbReference type="GO" id="GO:0006405">
    <property type="term" value="P:RNA export from nucleus"/>
    <property type="evidence" value="ECO:0007669"/>
    <property type="project" value="TreeGrafter"/>
</dbReference>
<feature type="region of interest" description="Disordered" evidence="1">
    <location>
        <begin position="117"/>
        <end position="155"/>
    </location>
</feature>
<accession>A0AAU9SNT9</accession>
<dbReference type="PANTHER" id="PTHR31431:SF1">
    <property type="entry name" value="NUCLEOPORIN NUP188"/>
    <property type="match status" value="1"/>
</dbReference>
<dbReference type="EMBL" id="OU466862">
    <property type="protein sequence ID" value="CAH2070122.1"/>
    <property type="molecule type" value="Genomic_DNA"/>
</dbReference>
<dbReference type="AlphaFoldDB" id="A0AAU9SNT9"/>
<gene>
    <name evidence="2" type="ORF">TAV2_LOCUS20227</name>
</gene>
<dbReference type="GO" id="GO:0017056">
    <property type="term" value="F:structural constituent of nuclear pore"/>
    <property type="evidence" value="ECO:0007669"/>
    <property type="project" value="InterPro"/>
</dbReference>
<keyword evidence="3" id="KW-1185">Reference proteome</keyword>
<organism evidence="2 3">
    <name type="scientific">Thlaspi arvense</name>
    <name type="common">Field penny-cress</name>
    <dbReference type="NCBI Taxonomy" id="13288"/>
    <lineage>
        <taxon>Eukaryota</taxon>
        <taxon>Viridiplantae</taxon>
        <taxon>Streptophyta</taxon>
        <taxon>Embryophyta</taxon>
        <taxon>Tracheophyta</taxon>
        <taxon>Spermatophyta</taxon>
        <taxon>Magnoliopsida</taxon>
        <taxon>eudicotyledons</taxon>
        <taxon>Gunneridae</taxon>
        <taxon>Pentapetalae</taxon>
        <taxon>rosids</taxon>
        <taxon>malvids</taxon>
        <taxon>Brassicales</taxon>
        <taxon>Brassicaceae</taxon>
        <taxon>Thlaspideae</taxon>
        <taxon>Thlaspi</taxon>
    </lineage>
</organism>
<sequence length="155" mass="17463">MAKPKSVDPSLWWDPFGSLLTELENASLSDDLPQPIADKLEKNHAWFVNTLSMFKSPSGKSKDALHSDVVKVNEHQLNLDEIQSYILVERSTKQEYRTTDSEAQPRMVMPLWKAKLEEPKQDQSNASVMIVDNSTSAGGREEEEDISLKEGVGFK</sequence>
<protein>
    <submittedName>
        <fullName evidence="2">Uncharacterized protein</fullName>
    </submittedName>
</protein>
<feature type="compositionally biased region" description="Polar residues" evidence="1">
    <location>
        <begin position="122"/>
        <end position="137"/>
    </location>
</feature>
<reference evidence="2 3" key="1">
    <citation type="submission" date="2022-03" db="EMBL/GenBank/DDBJ databases">
        <authorList>
            <person name="Nunn A."/>
            <person name="Chopra R."/>
            <person name="Nunn A."/>
            <person name="Contreras Garrido A."/>
        </authorList>
    </citation>
    <scope>NUCLEOTIDE SEQUENCE [LARGE SCALE GENOMIC DNA]</scope>
</reference>
<proteinExistence type="predicted"/>
<dbReference type="Proteomes" id="UP000836841">
    <property type="component" value="Chromosome 6"/>
</dbReference>
<evidence type="ECO:0000313" key="2">
    <source>
        <dbReference type="EMBL" id="CAH2070122.1"/>
    </source>
</evidence>